<sequence>MVRIIVERRVKEGKDNDLLEMLRELRARALHQPGYVSGETLVGNDDPSLYVVISNWASGEDWEKWANSKQRKDLDEKIKPLLSTPSQVTVLRYLERT</sequence>
<dbReference type="EMBL" id="KF831421">
    <property type="protein sequence ID" value="AJG38146.1"/>
    <property type="molecule type" value="Genomic_DNA"/>
</dbReference>
<dbReference type="InterPro" id="IPR011008">
    <property type="entry name" value="Dimeric_a/b-barrel"/>
</dbReference>
<accession>A0A0B5KC41</accession>
<evidence type="ECO:0000259" key="1">
    <source>
        <dbReference type="PROSITE" id="PS51725"/>
    </source>
</evidence>
<keyword evidence="2" id="KW-0560">Oxidoreductase</keyword>
<dbReference type="PROSITE" id="PS51725">
    <property type="entry name" value="ABM"/>
    <property type="match status" value="1"/>
</dbReference>
<dbReference type="AlphaFoldDB" id="A0A0B5KC41"/>
<dbReference type="Gene3D" id="3.30.70.100">
    <property type="match status" value="1"/>
</dbReference>
<protein>
    <submittedName>
        <fullName evidence="2">Antibiotic biosynthesis monooxygenase</fullName>
    </submittedName>
</protein>
<dbReference type="InterPro" id="IPR007138">
    <property type="entry name" value="ABM_dom"/>
</dbReference>
<dbReference type="SUPFAM" id="SSF54909">
    <property type="entry name" value="Dimeric alpha+beta barrel"/>
    <property type="match status" value="1"/>
</dbReference>
<feature type="domain" description="ABM" evidence="1">
    <location>
        <begin position="2"/>
        <end position="91"/>
    </location>
</feature>
<dbReference type="Pfam" id="PF03992">
    <property type="entry name" value="ABM"/>
    <property type="match status" value="1"/>
</dbReference>
<keyword evidence="2" id="KW-0503">Monooxygenase</keyword>
<name>A0A0B5KC41_9BACT</name>
<organism evidence="2">
    <name type="scientific">bacterium enrichment culture clone fosmid MGS-K1</name>
    <dbReference type="NCBI Taxonomy" id="1549356"/>
    <lineage>
        <taxon>Bacteria</taxon>
        <taxon>environmental samples</taxon>
    </lineage>
</organism>
<evidence type="ECO:0000313" key="2">
    <source>
        <dbReference type="EMBL" id="AJG38146.1"/>
    </source>
</evidence>
<reference evidence="2" key="1">
    <citation type="journal article" date="2015" name="Environ. Microbiol.">
        <title>Pressure adaptation is linked to thermal adaptation in salt-saturated marine habitats.</title>
        <authorList>
            <consortium name="The MAMBA Consortium"/>
            <person name="Alcaide M."/>
            <person name="Stogios P.J."/>
            <person name="Lafraya A."/>
            <person name="Tchigvintsev A."/>
            <person name="Flick R."/>
            <person name="Bargiela R."/>
            <person name="Chernikova T.N."/>
            <person name="Reva O.N."/>
            <person name="Hai T."/>
            <person name="Leggewie C.C."/>
            <person name="Katzke N."/>
            <person name="La Cono V."/>
            <person name="Matesanz R."/>
            <person name="Jebbar M."/>
            <person name="Jaeger K.E."/>
            <person name="Yakimov M.M."/>
            <person name="Yakunin A.F."/>
            <person name="Golyshin P.N."/>
            <person name="Golyshina O.V."/>
            <person name="Savchenko A."/>
            <person name="Ferrer M."/>
        </authorList>
    </citation>
    <scope>NUCLEOTIDE SEQUENCE</scope>
</reference>
<dbReference type="GO" id="GO:0004497">
    <property type="term" value="F:monooxygenase activity"/>
    <property type="evidence" value="ECO:0007669"/>
    <property type="project" value="UniProtKB-KW"/>
</dbReference>
<proteinExistence type="predicted"/>